<protein>
    <submittedName>
        <fullName evidence="1">Uncharacterized protein</fullName>
    </submittedName>
</protein>
<accession>A0A653CF09</accession>
<keyword evidence="2" id="KW-1185">Reference proteome</keyword>
<gene>
    <name evidence="1" type="ORF">CALMAC_LOCUS8572</name>
</gene>
<dbReference type="AlphaFoldDB" id="A0A653CF09"/>
<proteinExistence type="predicted"/>
<dbReference type="EMBL" id="CAACVG010007664">
    <property type="protein sequence ID" value="VEN46505.1"/>
    <property type="molecule type" value="Genomic_DNA"/>
</dbReference>
<name>A0A653CF09_CALMS</name>
<reference evidence="1 2" key="1">
    <citation type="submission" date="2019-01" db="EMBL/GenBank/DDBJ databases">
        <authorList>
            <person name="Sayadi A."/>
        </authorList>
    </citation>
    <scope>NUCLEOTIDE SEQUENCE [LARGE SCALE GENOMIC DNA]</scope>
</reference>
<organism evidence="1 2">
    <name type="scientific">Callosobruchus maculatus</name>
    <name type="common">Southern cowpea weevil</name>
    <name type="synonym">Pulse bruchid</name>
    <dbReference type="NCBI Taxonomy" id="64391"/>
    <lineage>
        <taxon>Eukaryota</taxon>
        <taxon>Metazoa</taxon>
        <taxon>Ecdysozoa</taxon>
        <taxon>Arthropoda</taxon>
        <taxon>Hexapoda</taxon>
        <taxon>Insecta</taxon>
        <taxon>Pterygota</taxon>
        <taxon>Neoptera</taxon>
        <taxon>Endopterygota</taxon>
        <taxon>Coleoptera</taxon>
        <taxon>Polyphaga</taxon>
        <taxon>Cucujiformia</taxon>
        <taxon>Chrysomeloidea</taxon>
        <taxon>Chrysomelidae</taxon>
        <taxon>Bruchinae</taxon>
        <taxon>Bruchini</taxon>
        <taxon>Callosobruchus</taxon>
    </lineage>
</organism>
<sequence length="40" mass="4718">MVNEESVKALRLPRSSFKLTPALQKEGQRDIFPKVDYLRR</sequence>
<dbReference type="Proteomes" id="UP000410492">
    <property type="component" value="Unassembled WGS sequence"/>
</dbReference>
<evidence type="ECO:0000313" key="1">
    <source>
        <dbReference type="EMBL" id="VEN46505.1"/>
    </source>
</evidence>
<evidence type="ECO:0000313" key="2">
    <source>
        <dbReference type="Proteomes" id="UP000410492"/>
    </source>
</evidence>